<evidence type="ECO:0000313" key="4">
    <source>
        <dbReference type="Proteomes" id="UP001142055"/>
    </source>
</evidence>
<feature type="domain" description="PIF1/LRR1 pleckstrin homology" evidence="2">
    <location>
        <begin position="7"/>
        <end position="116"/>
    </location>
</feature>
<keyword evidence="4" id="KW-1185">Reference proteome</keyword>
<dbReference type="Proteomes" id="UP001142055">
    <property type="component" value="Chromosome 2"/>
</dbReference>
<organism evidence="3 4">
    <name type="scientific">Blomia tropicalis</name>
    <name type="common">Mite</name>
    <dbReference type="NCBI Taxonomy" id="40697"/>
    <lineage>
        <taxon>Eukaryota</taxon>
        <taxon>Metazoa</taxon>
        <taxon>Ecdysozoa</taxon>
        <taxon>Arthropoda</taxon>
        <taxon>Chelicerata</taxon>
        <taxon>Arachnida</taxon>
        <taxon>Acari</taxon>
        <taxon>Acariformes</taxon>
        <taxon>Sarcoptiformes</taxon>
        <taxon>Astigmata</taxon>
        <taxon>Glycyphagoidea</taxon>
        <taxon>Echimyopodidae</taxon>
        <taxon>Blomia</taxon>
    </lineage>
</organism>
<comment type="caution">
    <text evidence="3">The sequence shown here is derived from an EMBL/GenBank/DDBJ whole genome shotgun (WGS) entry which is preliminary data.</text>
</comment>
<dbReference type="Pfam" id="PF25344">
    <property type="entry name" value="PH_LRR1"/>
    <property type="match status" value="1"/>
</dbReference>
<reference evidence="3" key="1">
    <citation type="submission" date="2022-12" db="EMBL/GenBank/DDBJ databases">
        <title>Genome assemblies of Blomia tropicalis.</title>
        <authorList>
            <person name="Cui Y."/>
        </authorList>
    </citation>
    <scope>NUCLEOTIDE SEQUENCE</scope>
    <source>
        <tissue evidence="3">Adult mites</tissue>
    </source>
</reference>
<dbReference type="EMBL" id="JAPWDV010000002">
    <property type="protein sequence ID" value="KAJ6221098.1"/>
    <property type="molecule type" value="Genomic_DNA"/>
</dbReference>
<keyword evidence="1" id="KW-0539">Nucleus</keyword>
<dbReference type="InterPro" id="IPR057437">
    <property type="entry name" value="PIF1/LRR1_PH"/>
</dbReference>
<accession>A0A9Q0M9E3</accession>
<gene>
    <name evidence="3" type="ORF">RDWZM_006910</name>
</gene>
<protein>
    <recommendedName>
        <fullName evidence="2">PIF1/LRR1 pleckstrin homology domain-containing protein</fullName>
    </recommendedName>
</protein>
<evidence type="ECO:0000256" key="1">
    <source>
        <dbReference type="ARBA" id="ARBA00023242"/>
    </source>
</evidence>
<proteinExistence type="predicted"/>
<evidence type="ECO:0000259" key="2">
    <source>
        <dbReference type="Pfam" id="PF25344"/>
    </source>
</evidence>
<evidence type="ECO:0000313" key="3">
    <source>
        <dbReference type="EMBL" id="KAJ6221098.1"/>
    </source>
</evidence>
<dbReference type="AlphaFoldDB" id="A0A9Q0M9E3"/>
<name>A0A9Q0M9E3_BLOTA</name>
<sequence>MNLEIPKLKCSIIIEKLNPNGTTGFKSSHSNSSVILGRNQNGQCVLSIVDNKSGKQIRQFSFSKTHMNYQLATKFVHEGKASMTIKDMDQRIFFSNCPPNDLSLFLKGFALKCNNYGKINPNLDQSYGLMTRPVTKLLQNSLQQNSTVEKISPLTTKDLIKNLDKSKLLQSPVTSKKTFNKRKLETVQILEND</sequence>